<reference evidence="1" key="1">
    <citation type="submission" date="2021-03" db="EMBL/GenBank/DDBJ databases">
        <authorList>
            <consortium name="DOE Joint Genome Institute"/>
            <person name="Ahrendt S."/>
            <person name="Looney B.P."/>
            <person name="Miyauchi S."/>
            <person name="Morin E."/>
            <person name="Drula E."/>
            <person name="Courty P.E."/>
            <person name="Chicoki N."/>
            <person name="Fauchery L."/>
            <person name="Kohler A."/>
            <person name="Kuo A."/>
            <person name="Labutti K."/>
            <person name="Pangilinan J."/>
            <person name="Lipzen A."/>
            <person name="Riley R."/>
            <person name="Andreopoulos W."/>
            <person name="He G."/>
            <person name="Johnson J."/>
            <person name="Barry K.W."/>
            <person name="Grigoriev I.V."/>
            <person name="Nagy L."/>
            <person name="Hibbett D."/>
            <person name="Henrissat B."/>
            <person name="Matheny P.B."/>
            <person name="Labbe J."/>
            <person name="Martin F."/>
        </authorList>
    </citation>
    <scope>NUCLEOTIDE SEQUENCE</scope>
    <source>
        <strain evidence="1">HHB10654</strain>
    </source>
</reference>
<keyword evidence="2" id="KW-1185">Reference proteome</keyword>
<name>A0ACB8T3A6_9AGAM</name>
<dbReference type="EMBL" id="MU277204">
    <property type="protein sequence ID" value="KAI0063164.1"/>
    <property type="molecule type" value="Genomic_DNA"/>
</dbReference>
<protein>
    <submittedName>
        <fullName evidence="1">Uncharacterized protein</fullName>
    </submittedName>
</protein>
<organism evidence="1 2">
    <name type="scientific">Artomyces pyxidatus</name>
    <dbReference type="NCBI Taxonomy" id="48021"/>
    <lineage>
        <taxon>Eukaryota</taxon>
        <taxon>Fungi</taxon>
        <taxon>Dikarya</taxon>
        <taxon>Basidiomycota</taxon>
        <taxon>Agaricomycotina</taxon>
        <taxon>Agaricomycetes</taxon>
        <taxon>Russulales</taxon>
        <taxon>Auriscalpiaceae</taxon>
        <taxon>Artomyces</taxon>
    </lineage>
</organism>
<gene>
    <name evidence="1" type="ORF">BV25DRAFT_453896</name>
</gene>
<sequence length="966" mass="109434">EDLERVPALIQVWSDSAHLANFGTASVWPIYVQFGNQSKYTRARPTAKACHHLAYIPSISDSAQDRYTRVFGKPATNATLTHLKRELVHGIWETLTDAEFIQAYHHGLVVTCDDGIRRRIFPRFYTYSADYPEKMLMSGLKFYGKCPCPRCLVAKDKINKMGTKPDMYTRTNKIRVDNHRRQDTVERARKLMFDYGLSVGSDRVNEVLAGSMVPTRNAFSKKLSEYGFDFHEMFVVDLLHEFELGVWKGVFTHLMRLLYAAAGDAIQTLNERYRAMPTFGRDTIRKFHRNASGMKKLAARDFEDLLQCAIPVFEGLFPSPHNNIVLNLLFDLSTWHAYAKLRLHTDKTLEFFDDATTALGEALRTFFKKTCSVYDTKELPQEEAARGRRHAAMVQKNKTAGLPEKPQSASKSQGSKRKIFNMFTAKTHFLGDYPRTVRQRGTTDSYNTQLGELEHKVAKRRYARTSKNKFTPQLAKLEVRERLIAKINIRIGQHIKKDQVKEKRRKRKAAAAIARSGDPLPFTDPKAHFHIAESTRNGVDITAWLSENRDDPAVKDFLPRLQDHILGRLQGREYDGDEHEFTDADRNTVLFVNNKMYMHSVIRVNYTTYDMRRQQDSVNPRTHPDIMVLSREDGAEAGADDVHPFWYARVVRIFHVEVRHRGPASTSFNSRRMDVLWIRWFGLDMDAPGGWATKRLHGVSFIPDDDGGAFGFLDPDQVIRGVHLLPAFHFGRTTLRLGPSIARKATENDEDYEKFYVGMFVDRDMFMRYRGGGVGHRGTRFCNTALLRDQHVVLADESDSDGGDESEEEDAEEDEEGEEEGEEDGDNEGDNEGEEEGDNEGEEEAPAHGLGSDEDSGNGDEGVVGSEGDGAESNGIVQDDEGEEAGAGDESDGANDDEGGRNEEDEHADIYFYDSDNPDGYVEVNVDEEEESSDEEDEGPDETDDEPLDDLTPDEAIFEEEGYAPP</sequence>
<evidence type="ECO:0000313" key="2">
    <source>
        <dbReference type="Proteomes" id="UP000814140"/>
    </source>
</evidence>
<evidence type="ECO:0000313" key="1">
    <source>
        <dbReference type="EMBL" id="KAI0063164.1"/>
    </source>
</evidence>
<accession>A0ACB8T3A6</accession>
<dbReference type="Proteomes" id="UP000814140">
    <property type="component" value="Unassembled WGS sequence"/>
</dbReference>
<reference evidence="1" key="2">
    <citation type="journal article" date="2022" name="New Phytol.">
        <title>Evolutionary transition to the ectomycorrhizal habit in the genomes of a hyperdiverse lineage of mushroom-forming fungi.</title>
        <authorList>
            <person name="Looney B."/>
            <person name="Miyauchi S."/>
            <person name="Morin E."/>
            <person name="Drula E."/>
            <person name="Courty P.E."/>
            <person name="Kohler A."/>
            <person name="Kuo A."/>
            <person name="LaButti K."/>
            <person name="Pangilinan J."/>
            <person name="Lipzen A."/>
            <person name="Riley R."/>
            <person name="Andreopoulos W."/>
            <person name="He G."/>
            <person name="Johnson J."/>
            <person name="Nolan M."/>
            <person name="Tritt A."/>
            <person name="Barry K.W."/>
            <person name="Grigoriev I.V."/>
            <person name="Nagy L.G."/>
            <person name="Hibbett D."/>
            <person name="Henrissat B."/>
            <person name="Matheny P.B."/>
            <person name="Labbe J."/>
            <person name="Martin F.M."/>
        </authorList>
    </citation>
    <scope>NUCLEOTIDE SEQUENCE</scope>
    <source>
        <strain evidence="1">HHB10654</strain>
    </source>
</reference>
<comment type="caution">
    <text evidence="1">The sequence shown here is derived from an EMBL/GenBank/DDBJ whole genome shotgun (WGS) entry which is preliminary data.</text>
</comment>
<proteinExistence type="predicted"/>
<feature type="non-terminal residue" evidence="1">
    <location>
        <position position="1"/>
    </location>
</feature>